<reference evidence="2 3" key="1">
    <citation type="submission" date="2021-02" db="EMBL/GenBank/DDBJ databases">
        <title>Complete genome of Desulfoluna sp. strain ASN36.</title>
        <authorList>
            <person name="Takahashi A."/>
            <person name="Kojima H."/>
            <person name="Fukui M."/>
        </authorList>
    </citation>
    <scope>NUCLEOTIDE SEQUENCE [LARGE SCALE GENOMIC DNA]</scope>
    <source>
        <strain evidence="2 3">ASN36</strain>
    </source>
</reference>
<keyword evidence="1" id="KW-0812">Transmembrane</keyword>
<keyword evidence="3" id="KW-1185">Reference proteome</keyword>
<evidence type="ECO:0000313" key="2">
    <source>
        <dbReference type="EMBL" id="BCS96374.1"/>
    </source>
</evidence>
<dbReference type="Proteomes" id="UP001320148">
    <property type="component" value="Chromosome"/>
</dbReference>
<keyword evidence="1" id="KW-1133">Transmembrane helix</keyword>
<dbReference type="EMBL" id="AP024488">
    <property type="protein sequence ID" value="BCS96374.1"/>
    <property type="molecule type" value="Genomic_DNA"/>
</dbReference>
<feature type="transmembrane region" description="Helical" evidence="1">
    <location>
        <begin position="54"/>
        <end position="77"/>
    </location>
</feature>
<gene>
    <name evidence="2" type="ORF">DSLASN_20060</name>
</gene>
<sequence>MIDPTEVKKLDSGFALILIIWGAIFASLGVYLGVCLVLGDTLPAGMESGFPLETLRYALFGISVVTLVAVHFLRNFLLEHPGFVRASRPGPSTQHPAVARYTVIVIITSALLESIGIYGLILFLMAKDTLSLYQLLGLSAAAMVLYRPKKDELLDLFERMQTMG</sequence>
<evidence type="ECO:0000313" key="3">
    <source>
        <dbReference type="Proteomes" id="UP001320148"/>
    </source>
</evidence>
<feature type="transmembrane region" description="Helical" evidence="1">
    <location>
        <begin position="12"/>
        <end position="34"/>
    </location>
</feature>
<dbReference type="RefSeq" id="WP_236892691.1">
    <property type="nucleotide sequence ID" value="NZ_AP024488.1"/>
</dbReference>
<proteinExistence type="predicted"/>
<name>A0ABM7PGQ0_9BACT</name>
<organism evidence="2 3">
    <name type="scientific">Desulfoluna limicola</name>
    <dbReference type="NCBI Taxonomy" id="2810562"/>
    <lineage>
        <taxon>Bacteria</taxon>
        <taxon>Pseudomonadati</taxon>
        <taxon>Thermodesulfobacteriota</taxon>
        <taxon>Desulfobacteria</taxon>
        <taxon>Desulfobacterales</taxon>
        <taxon>Desulfolunaceae</taxon>
        <taxon>Desulfoluna</taxon>
    </lineage>
</organism>
<evidence type="ECO:0000256" key="1">
    <source>
        <dbReference type="SAM" id="Phobius"/>
    </source>
</evidence>
<protein>
    <submittedName>
        <fullName evidence="2">Uncharacterized protein</fullName>
    </submittedName>
</protein>
<feature type="transmembrane region" description="Helical" evidence="1">
    <location>
        <begin position="98"/>
        <end position="124"/>
    </location>
</feature>
<keyword evidence="1" id="KW-0472">Membrane</keyword>
<accession>A0ABM7PGQ0</accession>